<dbReference type="RefSeq" id="WP_133223300.1">
    <property type="nucleotide sequence ID" value="NZ_NRSG01000331.1"/>
</dbReference>
<dbReference type="Pfam" id="PF12802">
    <property type="entry name" value="MarR_2"/>
    <property type="match status" value="1"/>
</dbReference>
<comment type="caution">
    <text evidence="2">The sequence shown here is derived from an EMBL/GenBank/DDBJ whole genome shotgun (WGS) entry which is preliminary data.</text>
</comment>
<dbReference type="SUPFAM" id="SSF46785">
    <property type="entry name" value="Winged helix' DNA-binding domain"/>
    <property type="match status" value="1"/>
</dbReference>
<dbReference type="PANTHER" id="PTHR33164">
    <property type="entry name" value="TRANSCRIPTIONAL REGULATOR, MARR FAMILY"/>
    <property type="match status" value="1"/>
</dbReference>
<name>A0ABS1D553_9PROT</name>
<dbReference type="InterPro" id="IPR000835">
    <property type="entry name" value="HTH_MarR-typ"/>
</dbReference>
<dbReference type="InterPro" id="IPR036388">
    <property type="entry name" value="WH-like_DNA-bd_sf"/>
</dbReference>
<keyword evidence="3" id="KW-1185">Reference proteome</keyword>
<dbReference type="InterPro" id="IPR039422">
    <property type="entry name" value="MarR/SlyA-like"/>
</dbReference>
<accession>A0ABS1D553</accession>
<protein>
    <submittedName>
        <fullName evidence="2">MarR family transcriptional regulator</fullName>
    </submittedName>
</protein>
<evidence type="ECO:0000313" key="3">
    <source>
        <dbReference type="Proteomes" id="UP000697995"/>
    </source>
</evidence>
<evidence type="ECO:0000259" key="1">
    <source>
        <dbReference type="PROSITE" id="PS50995"/>
    </source>
</evidence>
<dbReference type="EMBL" id="NRSG01000331">
    <property type="protein sequence ID" value="MBK1661596.1"/>
    <property type="molecule type" value="Genomic_DNA"/>
</dbReference>
<gene>
    <name evidence="2" type="ORF">CKO45_25645</name>
</gene>
<feature type="domain" description="HTH marR-type" evidence="1">
    <location>
        <begin position="22"/>
        <end position="157"/>
    </location>
</feature>
<dbReference type="PROSITE" id="PS50995">
    <property type="entry name" value="HTH_MARR_2"/>
    <property type="match status" value="1"/>
</dbReference>
<organism evidence="2 3">
    <name type="scientific">Paracraurococcus ruber</name>
    <dbReference type="NCBI Taxonomy" id="77675"/>
    <lineage>
        <taxon>Bacteria</taxon>
        <taxon>Pseudomonadati</taxon>
        <taxon>Pseudomonadota</taxon>
        <taxon>Alphaproteobacteria</taxon>
        <taxon>Acetobacterales</taxon>
        <taxon>Roseomonadaceae</taxon>
        <taxon>Paracraurococcus</taxon>
    </lineage>
</organism>
<reference evidence="2 3" key="1">
    <citation type="journal article" date="2020" name="Microorganisms">
        <title>Osmotic Adaptation and Compatible Solute Biosynthesis of Phototrophic Bacteria as Revealed from Genome Analyses.</title>
        <authorList>
            <person name="Imhoff J.F."/>
            <person name="Rahn T."/>
            <person name="Kunzel S."/>
            <person name="Keller A."/>
            <person name="Neulinger S.C."/>
        </authorList>
    </citation>
    <scope>NUCLEOTIDE SEQUENCE [LARGE SCALE GENOMIC DNA]</scope>
    <source>
        <strain evidence="2 3">DSM 15382</strain>
    </source>
</reference>
<dbReference type="Proteomes" id="UP000697995">
    <property type="component" value="Unassembled WGS sequence"/>
</dbReference>
<dbReference type="Gene3D" id="1.10.10.10">
    <property type="entry name" value="Winged helix-like DNA-binding domain superfamily/Winged helix DNA-binding domain"/>
    <property type="match status" value="1"/>
</dbReference>
<dbReference type="InterPro" id="IPR036390">
    <property type="entry name" value="WH_DNA-bd_sf"/>
</dbReference>
<dbReference type="SMART" id="SM00347">
    <property type="entry name" value="HTH_MARR"/>
    <property type="match status" value="1"/>
</dbReference>
<dbReference type="PANTHER" id="PTHR33164:SF104">
    <property type="entry name" value="TRANSCRIPTIONAL REGULATORY PROTEIN"/>
    <property type="match status" value="1"/>
</dbReference>
<evidence type="ECO:0000313" key="2">
    <source>
        <dbReference type="EMBL" id="MBK1661596.1"/>
    </source>
</evidence>
<proteinExistence type="predicted"/>
<sequence>MDSLDAILAQWARARPDLDVGPMGLVGRVLRLQRHLMHGMEEALGRHGLNFASFDVLATLRRAGHPGGLSPGALLGEMMVTSGTMTNRLDQLEAQRLVERLPNPRDGRGVIVRLTPAGLALVDAALRDHVARQARLVAALDPDDRQALGGLLRAWLSGFEAGWTG</sequence>